<organism evidence="3 4">
    <name type="scientific">Antrodiella citrinella</name>
    <dbReference type="NCBI Taxonomy" id="2447956"/>
    <lineage>
        <taxon>Eukaryota</taxon>
        <taxon>Fungi</taxon>
        <taxon>Dikarya</taxon>
        <taxon>Basidiomycota</taxon>
        <taxon>Agaricomycotina</taxon>
        <taxon>Agaricomycetes</taxon>
        <taxon>Polyporales</taxon>
        <taxon>Steccherinaceae</taxon>
        <taxon>Antrodiella</taxon>
    </lineage>
</organism>
<dbReference type="Proteomes" id="UP000308730">
    <property type="component" value="Unassembled WGS sequence"/>
</dbReference>
<dbReference type="Gene3D" id="3.40.50.1010">
    <property type="entry name" value="5'-nuclease"/>
    <property type="match status" value="1"/>
</dbReference>
<feature type="compositionally biased region" description="Low complexity" evidence="1">
    <location>
        <begin position="347"/>
        <end position="359"/>
    </location>
</feature>
<evidence type="ECO:0000313" key="4">
    <source>
        <dbReference type="Proteomes" id="UP000308730"/>
    </source>
</evidence>
<dbReference type="OrthoDB" id="2959108at2759"/>
<dbReference type="PANTHER" id="PTHR11081">
    <property type="entry name" value="FLAP ENDONUCLEASE FAMILY MEMBER"/>
    <property type="match status" value="1"/>
</dbReference>
<dbReference type="InterPro" id="IPR006084">
    <property type="entry name" value="XPG/Rad2"/>
</dbReference>
<dbReference type="GO" id="GO:0017108">
    <property type="term" value="F:5'-flap endonuclease activity"/>
    <property type="evidence" value="ECO:0007669"/>
    <property type="project" value="TreeGrafter"/>
</dbReference>
<evidence type="ECO:0000259" key="2">
    <source>
        <dbReference type="SMART" id="SM00484"/>
    </source>
</evidence>
<dbReference type="EMBL" id="SGPM01000439">
    <property type="protein sequence ID" value="THH21607.1"/>
    <property type="molecule type" value="Genomic_DNA"/>
</dbReference>
<dbReference type="SMART" id="SM00484">
    <property type="entry name" value="XPGI"/>
    <property type="match status" value="1"/>
</dbReference>
<sequence>MARLFALPVIPVVFDGPERPSFKRGKKVVTQDHFLTVGTQALDEAFRFATHQAPGEAEAKLALMNSQWIIDAVLTDDSDTLVFGAHTIIRNGGDYAKAGLSGCGTVVASKLAQYGLGDALLARAQLDVDDPTALAEYLVGWRKSLRTYLKTDPCRYLGRVYPSLAAQVTDTFPDVDIINAYVHPVTLPLPFENIYSFKLARPHPDYVRLAQLCEAYFTWGVLTVLTGIIAKFNKWIWEGVFLRELISDILHGSPWDESGAAIKDNYEMMNRAATTINGTQVPARWFAFRVTPYVTCLLKGLLHPAHRKNDSNDVEQQVILKINIPTAILSHANPTVLNSTITRDSDTSTAPATEATASAAAPVEELTGRELHARSLPFGWSVMPPTALPPMVRAETMLRRSVISKSRFSLNSDVTV</sequence>
<dbReference type="CDD" id="cd09870">
    <property type="entry name" value="PIN_YEN1"/>
    <property type="match status" value="1"/>
</dbReference>
<dbReference type="InterPro" id="IPR036279">
    <property type="entry name" value="5-3_exonuclease_C_sf"/>
</dbReference>
<proteinExistence type="predicted"/>
<dbReference type="Pfam" id="PF00867">
    <property type="entry name" value="XPG_I"/>
    <property type="match status" value="1"/>
</dbReference>
<protein>
    <recommendedName>
        <fullName evidence="2">XPG-I domain-containing protein</fullName>
    </recommendedName>
</protein>
<comment type="caution">
    <text evidence="3">The sequence shown here is derived from an EMBL/GenBank/DDBJ whole genome shotgun (WGS) entry which is preliminary data.</text>
</comment>
<dbReference type="InterPro" id="IPR006086">
    <property type="entry name" value="XPG-I_dom"/>
</dbReference>
<dbReference type="InterPro" id="IPR029060">
    <property type="entry name" value="PIN-like_dom_sf"/>
</dbReference>
<evidence type="ECO:0000256" key="1">
    <source>
        <dbReference type="SAM" id="MobiDB-lite"/>
    </source>
</evidence>
<evidence type="ECO:0000313" key="3">
    <source>
        <dbReference type="EMBL" id="THH21607.1"/>
    </source>
</evidence>
<name>A0A4S4M9Z2_9APHY</name>
<dbReference type="SUPFAM" id="SSF47807">
    <property type="entry name" value="5' to 3' exonuclease, C-terminal subdomain"/>
    <property type="match status" value="1"/>
</dbReference>
<dbReference type="GO" id="GO:0006281">
    <property type="term" value="P:DNA repair"/>
    <property type="evidence" value="ECO:0007669"/>
    <property type="project" value="UniProtKB-ARBA"/>
</dbReference>
<feature type="domain" description="XPG-I" evidence="2">
    <location>
        <begin position="44"/>
        <end position="118"/>
    </location>
</feature>
<accession>A0A4S4M9Z2</accession>
<dbReference type="PANTHER" id="PTHR11081:SF75">
    <property type="entry name" value="ENDONUCLEASE, PUTATIVE (AFU_ORTHOLOGUE AFUA_3G13260)-RELATED"/>
    <property type="match status" value="1"/>
</dbReference>
<gene>
    <name evidence="3" type="ORF">EUX98_g8336</name>
</gene>
<feature type="region of interest" description="Disordered" evidence="1">
    <location>
        <begin position="340"/>
        <end position="359"/>
    </location>
</feature>
<dbReference type="AlphaFoldDB" id="A0A4S4M9Z2"/>
<keyword evidence="4" id="KW-1185">Reference proteome</keyword>
<reference evidence="3 4" key="1">
    <citation type="submission" date="2019-02" db="EMBL/GenBank/DDBJ databases">
        <title>Genome sequencing of the rare red list fungi Antrodiella citrinella (Flaviporus citrinellus).</title>
        <authorList>
            <person name="Buettner E."/>
            <person name="Kellner H."/>
        </authorList>
    </citation>
    <scope>NUCLEOTIDE SEQUENCE [LARGE SCALE GENOMIC DNA]</scope>
    <source>
        <strain evidence="3 4">DSM 108506</strain>
    </source>
</reference>
<dbReference type="SUPFAM" id="SSF88723">
    <property type="entry name" value="PIN domain-like"/>
    <property type="match status" value="1"/>
</dbReference>